<keyword evidence="1" id="KW-0812">Transmembrane</keyword>
<feature type="transmembrane region" description="Helical" evidence="1">
    <location>
        <begin position="12"/>
        <end position="31"/>
    </location>
</feature>
<comment type="caution">
    <text evidence="2">The sequence shown here is derived from an EMBL/GenBank/DDBJ whole genome shotgun (WGS) entry which is preliminary data.</text>
</comment>
<protein>
    <submittedName>
        <fullName evidence="2">Phage holin</fullName>
    </submittedName>
</protein>
<dbReference type="NCBIfam" id="TIGR01598">
    <property type="entry name" value="holin_phiLC3"/>
    <property type="match status" value="1"/>
</dbReference>
<dbReference type="AlphaFoldDB" id="A0A7X9SQI7"/>
<evidence type="ECO:0000313" key="3">
    <source>
        <dbReference type="Proteomes" id="UP000587880"/>
    </source>
</evidence>
<reference evidence="2 3" key="1">
    <citation type="submission" date="2020-04" db="EMBL/GenBank/DDBJ databases">
        <authorList>
            <person name="Hitch T.C.A."/>
            <person name="Wylensek D."/>
            <person name="Clavel T."/>
        </authorList>
    </citation>
    <scope>NUCLEOTIDE SEQUENCE [LARGE SCALE GENOMIC DNA]</scope>
    <source>
        <strain evidence="2 3">WB01_NA02</strain>
    </source>
</reference>
<gene>
    <name evidence="2" type="ORF">HF849_16125</name>
</gene>
<evidence type="ECO:0000313" key="2">
    <source>
        <dbReference type="EMBL" id="NMF06246.1"/>
    </source>
</evidence>
<dbReference type="Pfam" id="PF04531">
    <property type="entry name" value="Phage_holin_1"/>
    <property type="match status" value="1"/>
</dbReference>
<dbReference type="InterPro" id="IPR006485">
    <property type="entry name" value="Phage-like_holin"/>
</dbReference>
<dbReference type="RefSeq" id="WP_168982461.1">
    <property type="nucleotide sequence ID" value="NZ_JABAGD010000031.1"/>
</dbReference>
<sequence>MNINWKSRLTNKTFWVSLISAVVLLIQQLGFKDLIPSNYADIVNSILSILVMLGIVVDPSTSGISDSIGNKEGDE</sequence>
<name>A0A7X9SQI7_CLOBE</name>
<accession>A0A7X9SQI7</accession>
<keyword evidence="1" id="KW-1133">Transmembrane helix</keyword>
<proteinExistence type="predicted"/>
<organism evidence="2 3">
    <name type="scientific">Clostridium beijerinckii</name>
    <name type="common">Clostridium MP</name>
    <dbReference type="NCBI Taxonomy" id="1520"/>
    <lineage>
        <taxon>Bacteria</taxon>
        <taxon>Bacillati</taxon>
        <taxon>Bacillota</taxon>
        <taxon>Clostridia</taxon>
        <taxon>Eubacteriales</taxon>
        <taxon>Clostridiaceae</taxon>
        <taxon>Clostridium</taxon>
    </lineage>
</organism>
<dbReference type="EMBL" id="JABAGD010000031">
    <property type="protein sequence ID" value="NMF06246.1"/>
    <property type="molecule type" value="Genomic_DNA"/>
</dbReference>
<dbReference type="Proteomes" id="UP000587880">
    <property type="component" value="Unassembled WGS sequence"/>
</dbReference>
<feature type="transmembrane region" description="Helical" evidence="1">
    <location>
        <begin position="37"/>
        <end position="57"/>
    </location>
</feature>
<evidence type="ECO:0000256" key="1">
    <source>
        <dbReference type="SAM" id="Phobius"/>
    </source>
</evidence>
<keyword evidence="1" id="KW-0472">Membrane</keyword>